<dbReference type="InterPro" id="IPR050264">
    <property type="entry name" value="Bact_CCA-adding_enz_type3_sf"/>
</dbReference>
<dbReference type="PANTHER" id="PTHR46173">
    <property type="entry name" value="CCA TRNA NUCLEOTIDYLTRANSFERASE 1, MITOCHONDRIAL"/>
    <property type="match status" value="1"/>
</dbReference>
<dbReference type="GO" id="GO:0000166">
    <property type="term" value="F:nucleotide binding"/>
    <property type="evidence" value="ECO:0007669"/>
    <property type="project" value="UniProtKB-KW"/>
</dbReference>
<dbReference type="SUPFAM" id="SSF81891">
    <property type="entry name" value="Poly A polymerase C-terminal region-like"/>
    <property type="match status" value="1"/>
</dbReference>
<evidence type="ECO:0000256" key="1">
    <source>
        <dbReference type="ARBA" id="ARBA00001946"/>
    </source>
</evidence>
<gene>
    <name evidence="12" type="ORF">mvi_03720</name>
</gene>
<dbReference type="Pfam" id="PF01743">
    <property type="entry name" value="PolyA_pol"/>
    <property type="match status" value="1"/>
</dbReference>
<dbReference type="PANTHER" id="PTHR46173:SF1">
    <property type="entry name" value="CCA TRNA NUCLEOTIDYLTRANSFERASE 1, MITOCHONDRIAL"/>
    <property type="match status" value="1"/>
</dbReference>
<dbReference type="KEGG" id="mind:mvi_03720"/>
<evidence type="ECO:0000256" key="7">
    <source>
        <dbReference type="ARBA" id="ARBA00022842"/>
    </source>
</evidence>
<dbReference type="GO" id="GO:0000049">
    <property type="term" value="F:tRNA binding"/>
    <property type="evidence" value="ECO:0007669"/>
    <property type="project" value="TreeGrafter"/>
</dbReference>
<feature type="domain" description="tRNA nucleotidyltransferase/poly(A) polymerase RNA and SrmB- binding" evidence="11">
    <location>
        <begin position="188"/>
        <end position="238"/>
    </location>
</feature>
<evidence type="ECO:0000256" key="8">
    <source>
        <dbReference type="RuleBase" id="RU003953"/>
    </source>
</evidence>
<dbReference type="Gene3D" id="1.10.3090.10">
    <property type="entry name" value="cca-adding enzyme, domain 2"/>
    <property type="match status" value="1"/>
</dbReference>
<dbReference type="CDD" id="cd05398">
    <property type="entry name" value="NT_ClassII-CCAase"/>
    <property type="match status" value="1"/>
</dbReference>
<dbReference type="GO" id="GO:0016779">
    <property type="term" value="F:nucleotidyltransferase activity"/>
    <property type="evidence" value="ECO:0007669"/>
    <property type="project" value="UniProtKB-KW"/>
</dbReference>
<evidence type="ECO:0000259" key="11">
    <source>
        <dbReference type="Pfam" id="PF12627"/>
    </source>
</evidence>
<keyword evidence="8" id="KW-0694">RNA-binding</keyword>
<evidence type="ECO:0000313" key="13">
    <source>
        <dbReference type="Proteomes" id="UP000663508"/>
    </source>
</evidence>
<evidence type="ECO:0000256" key="4">
    <source>
        <dbReference type="ARBA" id="ARBA00022695"/>
    </source>
</evidence>
<dbReference type="InterPro" id="IPR043519">
    <property type="entry name" value="NT_sf"/>
</dbReference>
<sequence length="438" mass="45347">MIHPLDEAALRAVLARPRLTRVLAALEAPGEETRLVGGAVRDALLGRRVEDIDLATTLRPEEVVARARAAGLKPVPTGIAHGTVTVVAEGEPFEVTTLREDIETDGRHAVVRFGRDFAQDAARRDFTINALSATPDGRIHDTVGGLADLAAGRVRFIGAAPQRIREDYLRVLRFFRFHARYGAGAPDPEGLTAAVEARDGLALLSRERVRGELLKLLVAPGAPAVVAVLSGTGLLQRLIGGVGDLGRLARLAAAEPAPDPARRLAALAVRSAADAERLRETLRLSKAEHARLMGYAGAEAALHGAPAPLTDQDIRRLVALHGPVASADAALVLAGEPRPVLAPGAADLLARFAAGEERVPVLPVTGAALVAAGAPPGRGLGQGLAAARHAWLAEGCPTDAAARKRLAALALAAAGGTDQGTDRGAAEDATRPQSSCNG</sequence>
<evidence type="ECO:0000256" key="9">
    <source>
        <dbReference type="SAM" id="MobiDB-lite"/>
    </source>
</evidence>
<evidence type="ECO:0000256" key="5">
    <source>
        <dbReference type="ARBA" id="ARBA00022723"/>
    </source>
</evidence>
<reference evidence="12" key="1">
    <citation type="submission" date="2020-11" db="EMBL/GenBank/DDBJ databases">
        <title>Complete genome sequence of a novel pathogenic Methylobacterium strain isolated from rice in Vietnam.</title>
        <authorList>
            <person name="Lai K."/>
            <person name="Okazaki S."/>
            <person name="Higashi K."/>
            <person name="Mori H."/>
            <person name="Toyoda A."/>
            <person name="Kurokawa K."/>
        </authorList>
    </citation>
    <scope>NUCLEOTIDE SEQUENCE</scope>
    <source>
        <strain evidence="12">VL1</strain>
    </source>
</reference>
<organism evidence="12 13">
    <name type="scientific">Methylobacterium indicum</name>
    <dbReference type="NCBI Taxonomy" id="1775910"/>
    <lineage>
        <taxon>Bacteria</taxon>
        <taxon>Pseudomonadati</taxon>
        <taxon>Pseudomonadota</taxon>
        <taxon>Alphaproteobacteria</taxon>
        <taxon>Hyphomicrobiales</taxon>
        <taxon>Methylobacteriaceae</taxon>
        <taxon>Methylobacterium</taxon>
    </lineage>
</organism>
<feature type="region of interest" description="Disordered" evidence="9">
    <location>
        <begin position="414"/>
        <end position="438"/>
    </location>
</feature>
<dbReference type="Gene3D" id="3.30.460.10">
    <property type="entry name" value="Beta Polymerase, domain 2"/>
    <property type="match status" value="1"/>
</dbReference>
<comment type="similarity">
    <text evidence="8">Belongs to the tRNA nucleotidyltransferase/poly(A) polymerase family.</text>
</comment>
<dbReference type="InterPro" id="IPR032828">
    <property type="entry name" value="PolyA_RNA-bd"/>
</dbReference>
<feature type="compositionally biased region" description="Basic and acidic residues" evidence="9">
    <location>
        <begin position="420"/>
        <end position="430"/>
    </location>
</feature>
<keyword evidence="2 8" id="KW-0808">Transferase</keyword>
<dbReference type="GO" id="GO:0008033">
    <property type="term" value="P:tRNA processing"/>
    <property type="evidence" value="ECO:0007669"/>
    <property type="project" value="UniProtKB-KW"/>
</dbReference>
<keyword evidence="7" id="KW-0460">Magnesium</keyword>
<dbReference type="Pfam" id="PF12627">
    <property type="entry name" value="PolyA_pol_RNAbd"/>
    <property type="match status" value="1"/>
</dbReference>
<keyword evidence="4" id="KW-0548">Nucleotidyltransferase</keyword>
<evidence type="ECO:0000313" key="12">
    <source>
        <dbReference type="EMBL" id="BCM81911.1"/>
    </source>
</evidence>
<evidence type="ECO:0000256" key="2">
    <source>
        <dbReference type="ARBA" id="ARBA00022679"/>
    </source>
</evidence>
<dbReference type="Proteomes" id="UP000663508">
    <property type="component" value="Chromosome"/>
</dbReference>
<dbReference type="AlphaFoldDB" id="A0A8H8WPE5"/>
<keyword evidence="5" id="KW-0479">Metal-binding</keyword>
<evidence type="ECO:0008006" key="14">
    <source>
        <dbReference type="Google" id="ProtNLM"/>
    </source>
</evidence>
<proteinExistence type="inferred from homology"/>
<keyword evidence="6" id="KW-0547">Nucleotide-binding</keyword>
<dbReference type="GO" id="GO:0046872">
    <property type="term" value="F:metal ion binding"/>
    <property type="evidence" value="ECO:0007669"/>
    <property type="project" value="UniProtKB-KW"/>
</dbReference>
<dbReference type="EMBL" id="AP024145">
    <property type="protein sequence ID" value="BCM81911.1"/>
    <property type="molecule type" value="Genomic_DNA"/>
</dbReference>
<dbReference type="InterPro" id="IPR002646">
    <property type="entry name" value="PolA_pol_head_dom"/>
</dbReference>
<evidence type="ECO:0000256" key="3">
    <source>
        <dbReference type="ARBA" id="ARBA00022694"/>
    </source>
</evidence>
<protein>
    <recommendedName>
        <fullName evidence="14">Poly(A) polymerase</fullName>
    </recommendedName>
</protein>
<accession>A0A8H8WPE5</accession>
<name>A0A8H8WPE5_9HYPH</name>
<evidence type="ECO:0000256" key="6">
    <source>
        <dbReference type="ARBA" id="ARBA00022741"/>
    </source>
</evidence>
<dbReference type="SUPFAM" id="SSF81301">
    <property type="entry name" value="Nucleotidyltransferase"/>
    <property type="match status" value="1"/>
</dbReference>
<comment type="cofactor">
    <cofactor evidence="1">
        <name>Mg(2+)</name>
        <dbReference type="ChEBI" id="CHEBI:18420"/>
    </cofactor>
</comment>
<dbReference type="RefSeq" id="WP_207181123.1">
    <property type="nucleotide sequence ID" value="NZ_AP024145.1"/>
</dbReference>
<feature type="domain" description="Poly A polymerase head" evidence="10">
    <location>
        <begin position="34"/>
        <end position="155"/>
    </location>
</feature>
<keyword evidence="3" id="KW-0819">tRNA processing</keyword>
<evidence type="ECO:0000259" key="10">
    <source>
        <dbReference type="Pfam" id="PF01743"/>
    </source>
</evidence>